<evidence type="ECO:0000256" key="1">
    <source>
        <dbReference type="SAM" id="MobiDB-lite"/>
    </source>
</evidence>
<name>H2Y8T8_CIOSA</name>
<reference evidence="3" key="2">
    <citation type="submission" date="2025-08" db="UniProtKB">
        <authorList>
            <consortium name="Ensembl"/>
        </authorList>
    </citation>
    <scope>IDENTIFICATION</scope>
</reference>
<feature type="domain" description="Rho GTPase-activating protein 29/45 N-terminal" evidence="2">
    <location>
        <begin position="6"/>
        <end position="114"/>
    </location>
</feature>
<dbReference type="Pfam" id="PF24235">
    <property type="entry name" value="RHG29_45_N"/>
    <property type="match status" value="1"/>
</dbReference>
<dbReference type="eggNOG" id="KOG1453">
    <property type="taxonomic scope" value="Eukaryota"/>
</dbReference>
<keyword evidence="4" id="KW-1185">Reference proteome</keyword>
<dbReference type="STRING" id="51511.ENSCSAVP00000001736"/>
<sequence length="163" mass="18469">MSQEGVFQLTKDLRTFSEALTALKTVFLDERNVFEKSQRVLAHERLSELLQVLKMVVDKYVELNSSEILGMAGILIQHIKEYNYEDERLNASPDIFRAINNLAMAFSNSVSECLMGEHISPRLSMTSSASFDNYETNQRTSESMENPQDLTNADGTQPRANDP</sequence>
<dbReference type="Ensembl" id="ENSCSAVT00000001766.1">
    <property type="protein sequence ID" value="ENSCSAVP00000001736.1"/>
    <property type="gene ID" value="ENSCSAVG00000001009.1"/>
</dbReference>
<protein>
    <recommendedName>
        <fullName evidence="2">Rho GTPase-activating protein 29/45 N-terminal domain-containing protein</fullName>
    </recommendedName>
</protein>
<proteinExistence type="predicted"/>
<evidence type="ECO:0000259" key="2">
    <source>
        <dbReference type="Pfam" id="PF24235"/>
    </source>
</evidence>
<reference evidence="3" key="3">
    <citation type="submission" date="2025-09" db="UniProtKB">
        <authorList>
            <consortium name="Ensembl"/>
        </authorList>
    </citation>
    <scope>IDENTIFICATION</scope>
</reference>
<feature type="region of interest" description="Disordered" evidence="1">
    <location>
        <begin position="134"/>
        <end position="163"/>
    </location>
</feature>
<evidence type="ECO:0000313" key="3">
    <source>
        <dbReference type="Ensembl" id="ENSCSAVP00000001736.1"/>
    </source>
</evidence>
<dbReference type="GeneTree" id="ENSGT00950000183110"/>
<dbReference type="InParanoid" id="H2Y8T8"/>
<organism evidence="3 4">
    <name type="scientific">Ciona savignyi</name>
    <name type="common">Pacific transparent sea squirt</name>
    <dbReference type="NCBI Taxonomy" id="51511"/>
    <lineage>
        <taxon>Eukaryota</taxon>
        <taxon>Metazoa</taxon>
        <taxon>Chordata</taxon>
        <taxon>Tunicata</taxon>
        <taxon>Ascidiacea</taxon>
        <taxon>Phlebobranchia</taxon>
        <taxon>Cionidae</taxon>
        <taxon>Ciona</taxon>
    </lineage>
</organism>
<reference evidence="4" key="1">
    <citation type="submission" date="2003-08" db="EMBL/GenBank/DDBJ databases">
        <authorList>
            <person name="Birren B."/>
            <person name="Nusbaum C."/>
            <person name="Abebe A."/>
            <person name="Abouelleil A."/>
            <person name="Adekoya E."/>
            <person name="Ait-zahra M."/>
            <person name="Allen N."/>
            <person name="Allen T."/>
            <person name="An P."/>
            <person name="Anderson M."/>
            <person name="Anderson S."/>
            <person name="Arachchi H."/>
            <person name="Armbruster J."/>
            <person name="Bachantsang P."/>
            <person name="Baldwin J."/>
            <person name="Barry A."/>
            <person name="Bayul T."/>
            <person name="Blitshsteyn B."/>
            <person name="Bloom T."/>
            <person name="Blye J."/>
            <person name="Boguslavskiy L."/>
            <person name="Borowsky M."/>
            <person name="Boukhgalter B."/>
            <person name="Brunache A."/>
            <person name="Butler J."/>
            <person name="Calixte N."/>
            <person name="Calvo S."/>
            <person name="Camarata J."/>
            <person name="Campo K."/>
            <person name="Chang J."/>
            <person name="Cheshatsang Y."/>
            <person name="Citroen M."/>
            <person name="Collymore A."/>
            <person name="Considine T."/>
            <person name="Cook A."/>
            <person name="Cooke P."/>
            <person name="Corum B."/>
            <person name="Cuomo C."/>
            <person name="David R."/>
            <person name="Dawoe T."/>
            <person name="Degray S."/>
            <person name="Dodge S."/>
            <person name="Dooley K."/>
            <person name="Dorje P."/>
            <person name="Dorjee K."/>
            <person name="Dorris L."/>
            <person name="Duffey N."/>
            <person name="Dupes A."/>
            <person name="Elkins T."/>
            <person name="Engels R."/>
            <person name="Erickson J."/>
            <person name="Farina A."/>
            <person name="Faro S."/>
            <person name="Ferreira P."/>
            <person name="Fischer H."/>
            <person name="Fitzgerald M."/>
            <person name="Foley K."/>
            <person name="Gage D."/>
            <person name="Galagan J."/>
            <person name="Gearin G."/>
            <person name="Gnerre S."/>
            <person name="Gnirke A."/>
            <person name="Goyette A."/>
            <person name="Graham J."/>
            <person name="Grandbois E."/>
            <person name="Gyaltsen K."/>
            <person name="Hafez N."/>
            <person name="Hagopian D."/>
            <person name="Hagos B."/>
            <person name="Hall J."/>
            <person name="Hatcher B."/>
            <person name="Heller A."/>
            <person name="Higgins H."/>
            <person name="Honan T."/>
            <person name="Horn A."/>
            <person name="Houde N."/>
            <person name="Hughes L."/>
            <person name="Hulme W."/>
            <person name="Husby E."/>
            <person name="Iliev I."/>
            <person name="Jaffe D."/>
            <person name="Jones C."/>
            <person name="Kamal M."/>
            <person name="Kamat A."/>
            <person name="Kamvysselis M."/>
            <person name="Karlsson E."/>
            <person name="Kells C."/>
            <person name="Kieu A."/>
            <person name="Kisner P."/>
            <person name="Kodira C."/>
            <person name="Kulbokas E."/>
            <person name="Labutti K."/>
            <person name="Lama D."/>
            <person name="Landers T."/>
            <person name="Leger J."/>
            <person name="Levine S."/>
            <person name="Lewis D."/>
            <person name="Lewis T."/>
            <person name="Lindblad-toh K."/>
            <person name="Liu X."/>
            <person name="Lokyitsang T."/>
            <person name="Lokyitsang Y."/>
            <person name="Lucien O."/>
            <person name="Lui A."/>
            <person name="Ma L.J."/>
            <person name="Mabbitt R."/>
            <person name="Macdonald J."/>
            <person name="Maclean C."/>
            <person name="Major J."/>
            <person name="Manning J."/>
            <person name="Marabella R."/>
            <person name="Maru K."/>
            <person name="Matthews C."/>
            <person name="Mauceli E."/>
            <person name="Mccarthy M."/>
            <person name="Mcdonough S."/>
            <person name="Mcghee T."/>
            <person name="Meldrim J."/>
            <person name="Meneus L."/>
            <person name="Mesirov J."/>
            <person name="Mihalev A."/>
            <person name="Mihova T."/>
            <person name="Mikkelsen T."/>
            <person name="Mlenga V."/>
            <person name="Moru K."/>
            <person name="Mozes J."/>
            <person name="Mulrain L."/>
            <person name="Munson G."/>
            <person name="Naylor J."/>
            <person name="Newes C."/>
            <person name="Nguyen C."/>
            <person name="Nguyen N."/>
            <person name="Nguyen T."/>
            <person name="Nicol R."/>
            <person name="Nielsen C."/>
            <person name="Nizzari M."/>
            <person name="Norbu C."/>
            <person name="Norbu N."/>
            <person name="O'donnell P."/>
            <person name="Okoawo O."/>
            <person name="O'leary S."/>
            <person name="Omotosho B."/>
            <person name="O'neill K."/>
            <person name="Osman S."/>
            <person name="Parker S."/>
            <person name="Perrin D."/>
            <person name="Phunkhang P."/>
            <person name="Piqani B."/>
            <person name="Purcell S."/>
            <person name="Rachupka T."/>
            <person name="Ramasamy U."/>
            <person name="Rameau R."/>
            <person name="Ray V."/>
            <person name="Raymond C."/>
            <person name="Retta R."/>
            <person name="Richardson S."/>
            <person name="Rise C."/>
            <person name="Rodriguez J."/>
            <person name="Rogers J."/>
            <person name="Rogov P."/>
            <person name="Rutman M."/>
            <person name="Schupbach R."/>
            <person name="Seaman C."/>
            <person name="Settipalli S."/>
            <person name="Sharpe T."/>
            <person name="Sheridan J."/>
            <person name="Sherpa N."/>
            <person name="Shi J."/>
            <person name="Smirnov S."/>
            <person name="Smith C."/>
            <person name="Sougnez C."/>
            <person name="Spencer B."/>
            <person name="Stalker J."/>
            <person name="Stange-thomann N."/>
            <person name="Stavropoulos S."/>
            <person name="Stetson K."/>
            <person name="Stone C."/>
            <person name="Stone S."/>
            <person name="Stubbs M."/>
            <person name="Talamas J."/>
            <person name="Tchuinga P."/>
            <person name="Tenzing P."/>
            <person name="Tesfaye S."/>
            <person name="Theodore J."/>
            <person name="Thoulutsang Y."/>
            <person name="Topham K."/>
            <person name="Towey S."/>
            <person name="Tsamla T."/>
            <person name="Tsomo N."/>
            <person name="Vallee D."/>
            <person name="Vassiliev H."/>
            <person name="Venkataraman V."/>
            <person name="Vinson J."/>
            <person name="Vo A."/>
            <person name="Wade C."/>
            <person name="Wang S."/>
            <person name="Wangchuk T."/>
            <person name="Wangdi T."/>
            <person name="Whittaker C."/>
            <person name="Wilkinson J."/>
            <person name="Wu Y."/>
            <person name="Wyman D."/>
            <person name="Yadav S."/>
            <person name="Yang S."/>
            <person name="Yang X."/>
            <person name="Yeager S."/>
            <person name="Yee E."/>
            <person name="Young G."/>
            <person name="Zainoun J."/>
            <person name="Zembeck L."/>
            <person name="Zimmer A."/>
            <person name="Zody M."/>
            <person name="Lander E."/>
        </authorList>
    </citation>
    <scope>NUCLEOTIDE SEQUENCE [LARGE SCALE GENOMIC DNA]</scope>
</reference>
<accession>H2Y8T8</accession>
<dbReference type="Proteomes" id="UP000007875">
    <property type="component" value="Unassembled WGS sequence"/>
</dbReference>
<dbReference type="HOGENOM" id="CLU_1626468_0_0_1"/>
<dbReference type="AlphaFoldDB" id="H2Y8T8"/>
<evidence type="ECO:0000313" key="4">
    <source>
        <dbReference type="Proteomes" id="UP000007875"/>
    </source>
</evidence>
<dbReference type="InterPro" id="IPR057028">
    <property type="entry name" value="RHG29_45_N"/>
</dbReference>